<evidence type="ECO:0000313" key="1">
    <source>
        <dbReference type="EMBL" id="KAK0628677.1"/>
    </source>
</evidence>
<evidence type="ECO:0008006" key="3">
    <source>
        <dbReference type="Google" id="ProtNLM"/>
    </source>
</evidence>
<proteinExistence type="predicted"/>
<dbReference type="EMBL" id="JAULSR010000002">
    <property type="protein sequence ID" value="KAK0628677.1"/>
    <property type="molecule type" value="Genomic_DNA"/>
</dbReference>
<evidence type="ECO:0000313" key="2">
    <source>
        <dbReference type="Proteomes" id="UP001174934"/>
    </source>
</evidence>
<keyword evidence="2" id="KW-1185">Reference proteome</keyword>
<dbReference type="AlphaFoldDB" id="A0AA39X841"/>
<gene>
    <name evidence="1" type="ORF">B0T17DRAFT_523418</name>
</gene>
<name>A0AA39X841_9PEZI</name>
<protein>
    <recommendedName>
        <fullName evidence="3">MADS-box domain-containing protein</fullName>
    </recommendedName>
</protein>
<sequence>MTEPMNPHPKRDRTNENFLRATKNIMHRGDEMSRRYGADIYIVLRRKGRYYDYCSTQDTSFPTPPMEIVWIPEPEAC</sequence>
<reference evidence="1" key="1">
    <citation type="submission" date="2023-06" db="EMBL/GenBank/DDBJ databases">
        <title>Genome-scale phylogeny and comparative genomics of the fungal order Sordariales.</title>
        <authorList>
            <consortium name="Lawrence Berkeley National Laboratory"/>
            <person name="Hensen N."/>
            <person name="Bonometti L."/>
            <person name="Westerberg I."/>
            <person name="Brannstrom I.O."/>
            <person name="Guillou S."/>
            <person name="Cros-Aarteil S."/>
            <person name="Calhoun S."/>
            <person name="Haridas S."/>
            <person name="Kuo A."/>
            <person name="Mondo S."/>
            <person name="Pangilinan J."/>
            <person name="Riley R."/>
            <person name="LaButti K."/>
            <person name="Andreopoulos B."/>
            <person name="Lipzen A."/>
            <person name="Chen C."/>
            <person name="Yanf M."/>
            <person name="Daum C."/>
            <person name="Ng V."/>
            <person name="Clum A."/>
            <person name="Steindorff A."/>
            <person name="Ohm R."/>
            <person name="Martin F."/>
            <person name="Silar P."/>
            <person name="Natvig D."/>
            <person name="Lalanne C."/>
            <person name="Gautier V."/>
            <person name="Ament-velasquez S.L."/>
            <person name="Kruys A."/>
            <person name="Hutchinson M.I."/>
            <person name="Powell A.J."/>
            <person name="Barry K."/>
            <person name="Miller A.N."/>
            <person name="Grigoriev I.V."/>
            <person name="Debuchy R."/>
            <person name="Gladieux P."/>
            <person name="Thoren M.H."/>
            <person name="Johannesson H."/>
        </authorList>
    </citation>
    <scope>NUCLEOTIDE SEQUENCE</scope>
    <source>
        <strain evidence="1">SMH3391-2</strain>
    </source>
</reference>
<organism evidence="1 2">
    <name type="scientific">Bombardia bombarda</name>
    <dbReference type="NCBI Taxonomy" id="252184"/>
    <lineage>
        <taxon>Eukaryota</taxon>
        <taxon>Fungi</taxon>
        <taxon>Dikarya</taxon>
        <taxon>Ascomycota</taxon>
        <taxon>Pezizomycotina</taxon>
        <taxon>Sordariomycetes</taxon>
        <taxon>Sordariomycetidae</taxon>
        <taxon>Sordariales</taxon>
        <taxon>Lasiosphaeriaceae</taxon>
        <taxon>Bombardia</taxon>
    </lineage>
</organism>
<dbReference type="Proteomes" id="UP001174934">
    <property type="component" value="Unassembled WGS sequence"/>
</dbReference>
<comment type="caution">
    <text evidence="1">The sequence shown here is derived from an EMBL/GenBank/DDBJ whole genome shotgun (WGS) entry which is preliminary data.</text>
</comment>
<accession>A0AA39X841</accession>